<comment type="caution">
    <text evidence="2">The sequence shown here is derived from an EMBL/GenBank/DDBJ whole genome shotgun (WGS) entry which is preliminary data.</text>
</comment>
<evidence type="ECO:0000313" key="2">
    <source>
        <dbReference type="EMBL" id="TKR86592.1"/>
    </source>
</evidence>
<evidence type="ECO:0000313" key="3">
    <source>
        <dbReference type="Proteomes" id="UP000298663"/>
    </source>
</evidence>
<evidence type="ECO:0000256" key="1">
    <source>
        <dbReference type="SAM" id="SignalP"/>
    </source>
</evidence>
<proteinExistence type="predicted"/>
<keyword evidence="3" id="KW-1185">Reference proteome</keyword>
<keyword evidence="1" id="KW-0732">Signal</keyword>
<dbReference type="STRING" id="34508.A0A4U5NTI6"/>
<feature type="chain" id="PRO_5020938176" description="C-type lectin domain-containing protein" evidence="1">
    <location>
        <begin position="20"/>
        <end position="253"/>
    </location>
</feature>
<reference evidence="2 3" key="1">
    <citation type="journal article" date="2015" name="Genome Biol.">
        <title>Comparative genomics of Steinernema reveals deeply conserved gene regulatory networks.</title>
        <authorList>
            <person name="Dillman A.R."/>
            <person name="Macchietto M."/>
            <person name="Porter C.F."/>
            <person name="Rogers A."/>
            <person name="Williams B."/>
            <person name="Antoshechkin I."/>
            <person name="Lee M.M."/>
            <person name="Goodwin Z."/>
            <person name="Lu X."/>
            <person name="Lewis E.E."/>
            <person name="Goodrich-Blair H."/>
            <person name="Stock S.P."/>
            <person name="Adams B.J."/>
            <person name="Sternberg P.W."/>
            <person name="Mortazavi A."/>
        </authorList>
    </citation>
    <scope>NUCLEOTIDE SEQUENCE [LARGE SCALE GENOMIC DNA]</scope>
    <source>
        <strain evidence="2 3">ALL</strain>
    </source>
</reference>
<evidence type="ECO:0008006" key="4">
    <source>
        <dbReference type="Google" id="ProtNLM"/>
    </source>
</evidence>
<organism evidence="2 3">
    <name type="scientific">Steinernema carpocapsae</name>
    <name type="common">Entomopathogenic nematode</name>
    <dbReference type="NCBI Taxonomy" id="34508"/>
    <lineage>
        <taxon>Eukaryota</taxon>
        <taxon>Metazoa</taxon>
        <taxon>Ecdysozoa</taxon>
        <taxon>Nematoda</taxon>
        <taxon>Chromadorea</taxon>
        <taxon>Rhabditida</taxon>
        <taxon>Tylenchina</taxon>
        <taxon>Panagrolaimomorpha</taxon>
        <taxon>Strongyloidoidea</taxon>
        <taxon>Steinernematidae</taxon>
        <taxon>Steinernema</taxon>
    </lineage>
</organism>
<dbReference type="OrthoDB" id="10557397at2759"/>
<sequence>MLGTKFRLVLVALSISAVAQNCTLPISSDVVNVNQFISKSNPEDSSIKFSLSHVLAATEDLPGFDLFYPIKGNFLSSPTPQCDLQCLVQIKAYISRNTTHQNIAMLKADELDNYSGYEPMNIAPIYCAPSRCICGACMPLFEFSSTTLEDHYANTAQEGNDPSYSVTSNGRPLCFIWSKEDLNAGGKFITNRGEWNYADKWRRLVAGLEDCRRHNRSRIAAYLDNYGSSNMLFPRNISKTSESCQSKSLSPGI</sequence>
<name>A0A4U5NTI6_STECR</name>
<gene>
    <name evidence="2" type="ORF">L596_011158</name>
</gene>
<accession>A0A4U5NTI6</accession>
<protein>
    <recommendedName>
        <fullName evidence="4">C-type lectin domain-containing protein</fullName>
    </recommendedName>
</protein>
<dbReference type="Proteomes" id="UP000298663">
    <property type="component" value="Unassembled WGS sequence"/>
</dbReference>
<dbReference type="EMBL" id="AZBU02000003">
    <property type="protein sequence ID" value="TKR86592.1"/>
    <property type="molecule type" value="Genomic_DNA"/>
</dbReference>
<feature type="signal peptide" evidence="1">
    <location>
        <begin position="1"/>
        <end position="19"/>
    </location>
</feature>
<reference evidence="2 3" key="2">
    <citation type="journal article" date="2019" name="G3 (Bethesda)">
        <title>Hybrid Assembly of the Genome of the Entomopathogenic Nematode Steinernema carpocapsae Identifies the X-Chromosome.</title>
        <authorList>
            <person name="Serra L."/>
            <person name="Macchietto M."/>
            <person name="Macias-Munoz A."/>
            <person name="McGill C.J."/>
            <person name="Rodriguez I.M."/>
            <person name="Rodriguez B."/>
            <person name="Murad R."/>
            <person name="Mortazavi A."/>
        </authorList>
    </citation>
    <scope>NUCLEOTIDE SEQUENCE [LARGE SCALE GENOMIC DNA]</scope>
    <source>
        <strain evidence="2 3">ALL</strain>
    </source>
</reference>
<dbReference type="AlphaFoldDB" id="A0A4U5NTI6"/>